<name>A0AAT9V7D6_9CAUD</name>
<feature type="transmembrane region" description="Helical" evidence="1">
    <location>
        <begin position="7"/>
        <end position="25"/>
    </location>
</feature>
<sequence length="78" mass="8878">MVISTIFSLYIAIGAIYSIVLIRRADKETKESLETARLWDTLYNYLGSDAKVKAAIVLVGSLFWLPLNVKYIVKRIIK</sequence>
<keyword evidence="1" id="KW-0472">Membrane</keyword>
<proteinExistence type="predicted"/>
<dbReference type="EMBL" id="OQ846916">
    <property type="protein sequence ID" value="WJJ55245.1"/>
    <property type="molecule type" value="Genomic_DNA"/>
</dbReference>
<accession>A0AAT9V7D6</accession>
<feature type="transmembrane region" description="Helical" evidence="1">
    <location>
        <begin position="54"/>
        <end position="73"/>
    </location>
</feature>
<evidence type="ECO:0000256" key="1">
    <source>
        <dbReference type="SAM" id="Phobius"/>
    </source>
</evidence>
<evidence type="ECO:0000313" key="2">
    <source>
        <dbReference type="EMBL" id="WJJ55245.1"/>
    </source>
</evidence>
<organism evidence="2">
    <name type="scientific">Alicyclobacillus phage KKP_3916</name>
    <dbReference type="NCBI Taxonomy" id="3040651"/>
    <lineage>
        <taxon>Viruses</taxon>
        <taxon>Duplodnaviria</taxon>
        <taxon>Heunggongvirae</taxon>
        <taxon>Uroviricota</taxon>
        <taxon>Caudoviricetes</taxon>
    </lineage>
</organism>
<protein>
    <submittedName>
        <fullName evidence="2">Uncharacterized protein</fullName>
    </submittedName>
</protein>
<gene>
    <name evidence="2" type="ORF">QB910_000001</name>
</gene>
<keyword evidence="1" id="KW-1133">Transmembrane helix</keyword>
<keyword evidence="1" id="KW-0812">Transmembrane</keyword>
<reference evidence="2" key="1">
    <citation type="submission" date="2023-04" db="EMBL/GenBank/DDBJ databases">
        <title>Characterization and genome study of newly isolated Alicyclobacillus-specific phaga.</title>
        <authorList>
            <person name="Shymialevich D."/>
            <person name="Wojcicki M."/>
            <person name="Srednicka P."/>
            <person name="Swider O."/>
        </authorList>
    </citation>
    <scope>NUCLEOTIDE SEQUENCE</scope>
</reference>